<reference evidence="3 4" key="1">
    <citation type="submission" date="2021-03" db="EMBL/GenBank/DDBJ databases">
        <title>Whole genome shotgun sequence of Actinoplanes toevensis NBRC 105298.</title>
        <authorList>
            <person name="Komaki H."/>
            <person name="Tamura T."/>
        </authorList>
    </citation>
    <scope>NUCLEOTIDE SEQUENCE [LARGE SCALE GENOMIC DNA]</scope>
    <source>
        <strain evidence="3 4">NBRC 105298</strain>
    </source>
</reference>
<keyword evidence="1" id="KW-0812">Transmembrane</keyword>
<dbReference type="GO" id="GO:0008168">
    <property type="term" value="F:methyltransferase activity"/>
    <property type="evidence" value="ECO:0007669"/>
    <property type="project" value="UniProtKB-KW"/>
</dbReference>
<keyword evidence="3" id="KW-0489">Methyltransferase</keyword>
<feature type="domain" description="Methyltransferase" evidence="2">
    <location>
        <begin position="83"/>
        <end position="188"/>
    </location>
</feature>
<dbReference type="PANTHER" id="PTHR45277:SF1">
    <property type="entry name" value="EXPRESSED PROTEIN"/>
    <property type="match status" value="1"/>
</dbReference>
<evidence type="ECO:0000259" key="2">
    <source>
        <dbReference type="Pfam" id="PF13649"/>
    </source>
</evidence>
<organism evidence="3 4">
    <name type="scientific">Paractinoplanes toevensis</name>
    <dbReference type="NCBI Taxonomy" id="571911"/>
    <lineage>
        <taxon>Bacteria</taxon>
        <taxon>Bacillati</taxon>
        <taxon>Actinomycetota</taxon>
        <taxon>Actinomycetes</taxon>
        <taxon>Micromonosporales</taxon>
        <taxon>Micromonosporaceae</taxon>
        <taxon>Paractinoplanes</taxon>
    </lineage>
</organism>
<dbReference type="PANTHER" id="PTHR45277">
    <property type="entry name" value="EXPRESSED PROTEIN"/>
    <property type="match status" value="1"/>
</dbReference>
<keyword evidence="1" id="KW-0472">Membrane</keyword>
<dbReference type="Proteomes" id="UP000677082">
    <property type="component" value="Unassembled WGS sequence"/>
</dbReference>
<dbReference type="SUPFAM" id="SSF53335">
    <property type="entry name" value="S-adenosyl-L-methionine-dependent methyltransferases"/>
    <property type="match status" value="1"/>
</dbReference>
<feature type="transmembrane region" description="Helical" evidence="1">
    <location>
        <begin position="39"/>
        <end position="57"/>
    </location>
</feature>
<comment type="caution">
    <text evidence="3">The sequence shown here is derived from an EMBL/GenBank/DDBJ whole genome shotgun (WGS) entry which is preliminary data.</text>
</comment>
<name>A0A919TA33_9ACTN</name>
<gene>
    <name evidence="3" type="ORF">Ato02nite_032700</name>
</gene>
<proteinExistence type="predicted"/>
<dbReference type="GO" id="GO:0032259">
    <property type="term" value="P:methylation"/>
    <property type="evidence" value="ECO:0007669"/>
    <property type="project" value="UniProtKB-KW"/>
</dbReference>
<keyword evidence="1" id="KW-1133">Transmembrane helix</keyword>
<keyword evidence="4" id="KW-1185">Reference proteome</keyword>
<sequence length="239" mass="25842">MSPARYGIDAPPALFGLISGAVLLIPGTIFTAVFAGWWALWPGLLFVYFTVSAALYLHTTTRGKFAVWAEILDGLALRGDEQVLDLGCGRGAVLIAVAKRLPDGHVTGADRWRSVDQSGNAPEVTAANAAAEGVADRVSLDTADMTALPYPDESFDLVVASMAIHNIHPARGRFIALDEALRVLRTGGRLVIADITAARSYHSFLERRGLQPVTRPLGWRMWWGGPWLPTLLVTAVRSR</sequence>
<dbReference type="CDD" id="cd02440">
    <property type="entry name" value="AdoMet_MTases"/>
    <property type="match status" value="1"/>
</dbReference>
<dbReference type="RefSeq" id="WP_213007379.1">
    <property type="nucleotide sequence ID" value="NZ_BOQN01000048.1"/>
</dbReference>
<dbReference type="Pfam" id="PF13649">
    <property type="entry name" value="Methyltransf_25"/>
    <property type="match status" value="1"/>
</dbReference>
<evidence type="ECO:0000313" key="3">
    <source>
        <dbReference type="EMBL" id="GIM91477.1"/>
    </source>
</evidence>
<feature type="transmembrane region" description="Helical" evidence="1">
    <location>
        <begin position="12"/>
        <end position="33"/>
    </location>
</feature>
<protein>
    <submittedName>
        <fullName evidence="3">Type 11 methyltransferase</fullName>
    </submittedName>
</protein>
<keyword evidence="3" id="KW-0808">Transferase</keyword>
<dbReference type="InterPro" id="IPR029063">
    <property type="entry name" value="SAM-dependent_MTases_sf"/>
</dbReference>
<evidence type="ECO:0000313" key="4">
    <source>
        <dbReference type="Proteomes" id="UP000677082"/>
    </source>
</evidence>
<dbReference type="InterPro" id="IPR041698">
    <property type="entry name" value="Methyltransf_25"/>
</dbReference>
<evidence type="ECO:0000256" key="1">
    <source>
        <dbReference type="SAM" id="Phobius"/>
    </source>
</evidence>
<dbReference type="Gene3D" id="3.40.50.150">
    <property type="entry name" value="Vaccinia Virus protein VP39"/>
    <property type="match status" value="1"/>
</dbReference>
<dbReference type="EMBL" id="BOQN01000048">
    <property type="protein sequence ID" value="GIM91477.1"/>
    <property type="molecule type" value="Genomic_DNA"/>
</dbReference>
<dbReference type="AlphaFoldDB" id="A0A919TA33"/>
<accession>A0A919TA33</accession>